<dbReference type="Proteomes" id="UP001431776">
    <property type="component" value="Unassembled WGS sequence"/>
</dbReference>
<name>A0AAW6U3G9_9BACT</name>
<dbReference type="InterPro" id="IPR002645">
    <property type="entry name" value="STAS_dom"/>
</dbReference>
<sequence>MSIQKWSDRMIFVELSAEPEASDELENLFRCVRDRRDCAVVVDLSKVTVLTSTSLAMLLRLKKLLDGWEQPLLLCSVGYTTQGIISAIGLDGLFEVVPNQFDAFARVQATPDVAMTGAPEAI</sequence>
<reference evidence="2" key="1">
    <citation type="submission" date="2023-05" db="EMBL/GenBank/DDBJ databases">
        <title>Anaerotaeda fermentans gen. nov., sp. nov., a novel anaerobic planctomycete of the new family within the order Sedimentisphaerales isolated from Taman Peninsula, Russia.</title>
        <authorList>
            <person name="Khomyakova M.A."/>
            <person name="Merkel A.Y."/>
            <person name="Slobodkin A.I."/>
        </authorList>
    </citation>
    <scope>NUCLEOTIDE SEQUENCE</scope>
    <source>
        <strain evidence="2">M17dextr</strain>
    </source>
</reference>
<comment type="caution">
    <text evidence="2">The sequence shown here is derived from an EMBL/GenBank/DDBJ whole genome shotgun (WGS) entry which is preliminary data.</text>
</comment>
<dbReference type="InterPro" id="IPR036513">
    <property type="entry name" value="STAS_dom_sf"/>
</dbReference>
<evidence type="ECO:0000313" key="2">
    <source>
        <dbReference type="EMBL" id="MDI6451450.1"/>
    </source>
</evidence>
<dbReference type="PROSITE" id="PS50801">
    <property type="entry name" value="STAS"/>
    <property type="match status" value="1"/>
</dbReference>
<evidence type="ECO:0000313" key="3">
    <source>
        <dbReference type="Proteomes" id="UP001431776"/>
    </source>
</evidence>
<dbReference type="EMBL" id="JASCXX010000036">
    <property type="protein sequence ID" value="MDI6451450.1"/>
    <property type="molecule type" value="Genomic_DNA"/>
</dbReference>
<gene>
    <name evidence="2" type="ORF">QJ522_20475</name>
</gene>
<evidence type="ECO:0000259" key="1">
    <source>
        <dbReference type="PROSITE" id="PS50801"/>
    </source>
</evidence>
<dbReference type="AlphaFoldDB" id="A0AAW6U3G9"/>
<feature type="domain" description="STAS" evidence="1">
    <location>
        <begin position="40"/>
        <end position="107"/>
    </location>
</feature>
<dbReference type="SUPFAM" id="SSF52091">
    <property type="entry name" value="SpoIIaa-like"/>
    <property type="match status" value="1"/>
</dbReference>
<organism evidence="2 3">
    <name type="scientific">Anaerobaca lacustris</name>
    <dbReference type="NCBI Taxonomy" id="3044600"/>
    <lineage>
        <taxon>Bacteria</taxon>
        <taxon>Pseudomonadati</taxon>
        <taxon>Planctomycetota</taxon>
        <taxon>Phycisphaerae</taxon>
        <taxon>Sedimentisphaerales</taxon>
        <taxon>Anaerobacaceae</taxon>
        <taxon>Anaerobaca</taxon>
    </lineage>
</organism>
<protein>
    <submittedName>
        <fullName evidence="2">STAS domain-containing protein</fullName>
    </submittedName>
</protein>
<dbReference type="CDD" id="cd07043">
    <property type="entry name" value="STAS_anti-anti-sigma_factors"/>
    <property type="match status" value="1"/>
</dbReference>
<dbReference type="RefSeq" id="WP_349246857.1">
    <property type="nucleotide sequence ID" value="NZ_JASCXX010000036.1"/>
</dbReference>
<dbReference type="Pfam" id="PF01740">
    <property type="entry name" value="STAS"/>
    <property type="match status" value="1"/>
</dbReference>
<dbReference type="Gene3D" id="3.30.750.24">
    <property type="entry name" value="STAS domain"/>
    <property type="match status" value="1"/>
</dbReference>
<accession>A0AAW6U3G9</accession>
<keyword evidence="3" id="KW-1185">Reference proteome</keyword>
<proteinExistence type="predicted"/>